<dbReference type="Proteomes" id="UP000091918">
    <property type="component" value="Unassembled WGS sequence"/>
</dbReference>
<name>A0A1B7P7H8_9EURO</name>
<accession>A0A1B7P7H8</accession>
<keyword evidence="2" id="KW-1185">Reference proteome</keyword>
<sequence length="104" mass="11981">MDRDLSIALSNVPESVAREGGCGLGANTLKKKRRLSDKLDKRYFGLRRINTDENAWQERLELLGEKDRYGMDVIVKQKLGEMKNRSLTWEPEEVDELGSQRTKV</sequence>
<proteinExistence type="predicted"/>
<dbReference type="OrthoDB" id="5412996at2759"/>
<reference evidence="1 2" key="1">
    <citation type="submission" date="2015-07" db="EMBL/GenBank/DDBJ databases">
        <title>Emmonsia species relationships and genome sequence.</title>
        <authorList>
            <person name="Cuomo C.A."/>
            <person name="Schwartz I.S."/>
            <person name="Kenyon C."/>
            <person name="de Hoog G.S."/>
            <person name="Govender N.P."/>
            <person name="Botha A."/>
            <person name="Moreno L."/>
            <person name="de Vries M."/>
            <person name="Munoz J.F."/>
            <person name="Stielow J.B."/>
        </authorList>
    </citation>
    <scope>NUCLEOTIDE SEQUENCE [LARGE SCALE GENOMIC DNA]</scope>
    <source>
        <strain evidence="1 2">CBS 136260</strain>
    </source>
</reference>
<dbReference type="EMBL" id="LGUA01000035">
    <property type="protein sequence ID" value="OAX84984.1"/>
    <property type="molecule type" value="Genomic_DNA"/>
</dbReference>
<evidence type="ECO:0000313" key="1">
    <source>
        <dbReference type="EMBL" id="OAX84984.1"/>
    </source>
</evidence>
<protein>
    <submittedName>
        <fullName evidence="1">Uncharacterized protein</fullName>
    </submittedName>
</protein>
<evidence type="ECO:0000313" key="2">
    <source>
        <dbReference type="Proteomes" id="UP000091918"/>
    </source>
</evidence>
<gene>
    <name evidence="1" type="ORF">ACJ72_00638</name>
</gene>
<dbReference type="AlphaFoldDB" id="A0A1B7P7H8"/>
<organism evidence="1 2">
    <name type="scientific">Emergomyces africanus</name>
    <dbReference type="NCBI Taxonomy" id="1955775"/>
    <lineage>
        <taxon>Eukaryota</taxon>
        <taxon>Fungi</taxon>
        <taxon>Dikarya</taxon>
        <taxon>Ascomycota</taxon>
        <taxon>Pezizomycotina</taxon>
        <taxon>Eurotiomycetes</taxon>
        <taxon>Eurotiomycetidae</taxon>
        <taxon>Onygenales</taxon>
        <taxon>Ajellomycetaceae</taxon>
        <taxon>Emergomyces</taxon>
    </lineage>
</organism>
<comment type="caution">
    <text evidence="1">The sequence shown here is derived from an EMBL/GenBank/DDBJ whole genome shotgun (WGS) entry which is preliminary data.</text>
</comment>